<accession>A0ABQ5SAX5</accession>
<protein>
    <submittedName>
        <fullName evidence="2">Uncharacterized protein</fullName>
    </submittedName>
</protein>
<feature type="region of interest" description="Disordered" evidence="1">
    <location>
        <begin position="1"/>
        <end position="74"/>
    </location>
</feature>
<feature type="region of interest" description="Disordered" evidence="1">
    <location>
        <begin position="325"/>
        <end position="345"/>
    </location>
</feature>
<keyword evidence="3" id="KW-1185">Reference proteome</keyword>
<proteinExistence type="predicted"/>
<evidence type="ECO:0000313" key="3">
    <source>
        <dbReference type="Proteomes" id="UP001165090"/>
    </source>
</evidence>
<name>A0ABQ5SAX5_9CHLO</name>
<feature type="region of interest" description="Disordered" evidence="1">
    <location>
        <begin position="479"/>
        <end position="519"/>
    </location>
</feature>
<feature type="region of interest" description="Disordered" evidence="1">
    <location>
        <begin position="379"/>
        <end position="418"/>
    </location>
</feature>
<feature type="region of interest" description="Disordered" evidence="1">
    <location>
        <begin position="280"/>
        <end position="299"/>
    </location>
</feature>
<feature type="compositionally biased region" description="Low complexity" evidence="1">
    <location>
        <begin position="99"/>
        <end position="111"/>
    </location>
</feature>
<evidence type="ECO:0000313" key="2">
    <source>
        <dbReference type="EMBL" id="GLI66776.1"/>
    </source>
</evidence>
<feature type="compositionally biased region" description="Low complexity" evidence="1">
    <location>
        <begin position="10"/>
        <end position="38"/>
    </location>
</feature>
<reference evidence="2 3" key="1">
    <citation type="journal article" date="2023" name="IScience">
        <title>Expanded male sex-determining region conserved during the evolution of homothallism in the green alga Volvox.</title>
        <authorList>
            <person name="Yamamoto K."/>
            <person name="Matsuzaki R."/>
            <person name="Mahakham W."/>
            <person name="Heman W."/>
            <person name="Sekimoto H."/>
            <person name="Kawachi M."/>
            <person name="Minakuchi Y."/>
            <person name="Toyoda A."/>
            <person name="Nozaki H."/>
        </authorList>
    </citation>
    <scope>NUCLEOTIDE SEQUENCE [LARGE SCALE GENOMIC DNA]</scope>
    <source>
        <strain evidence="2 3">NIES-4468</strain>
    </source>
</reference>
<feature type="region of interest" description="Disordered" evidence="1">
    <location>
        <begin position="166"/>
        <end position="197"/>
    </location>
</feature>
<feature type="compositionally biased region" description="Low complexity" evidence="1">
    <location>
        <begin position="186"/>
        <end position="196"/>
    </location>
</feature>
<feature type="compositionally biased region" description="Gly residues" evidence="1">
    <location>
        <begin position="483"/>
        <end position="494"/>
    </location>
</feature>
<feature type="region of interest" description="Disordered" evidence="1">
    <location>
        <begin position="91"/>
        <end position="130"/>
    </location>
</feature>
<evidence type="ECO:0000256" key="1">
    <source>
        <dbReference type="SAM" id="MobiDB-lite"/>
    </source>
</evidence>
<organism evidence="2 3">
    <name type="scientific">Volvox africanus</name>
    <dbReference type="NCBI Taxonomy" id="51714"/>
    <lineage>
        <taxon>Eukaryota</taxon>
        <taxon>Viridiplantae</taxon>
        <taxon>Chlorophyta</taxon>
        <taxon>core chlorophytes</taxon>
        <taxon>Chlorophyceae</taxon>
        <taxon>CS clade</taxon>
        <taxon>Chlamydomonadales</taxon>
        <taxon>Volvocaceae</taxon>
        <taxon>Volvox</taxon>
    </lineage>
</organism>
<feature type="compositionally biased region" description="Polar residues" evidence="1">
    <location>
        <begin position="57"/>
        <end position="74"/>
    </location>
</feature>
<gene>
    <name evidence="2" type="ORF">VaNZ11_010746</name>
</gene>
<comment type="caution">
    <text evidence="2">The sequence shown here is derived from an EMBL/GenBank/DDBJ whole genome shotgun (WGS) entry which is preliminary data.</text>
</comment>
<dbReference type="EMBL" id="BSDZ01000040">
    <property type="protein sequence ID" value="GLI66776.1"/>
    <property type="molecule type" value="Genomic_DNA"/>
</dbReference>
<dbReference type="Proteomes" id="UP001165090">
    <property type="component" value="Unassembled WGS sequence"/>
</dbReference>
<feature type="compositionally biased region" description="Basic and acidic residues" evidence="1">
    <location>
        <begin position="114"/>
        <end position="124"/>
    </location>
</feature>
<sequence>MPIWRSSELPIGRPGSPSRKSSSARASNSQSRSGRSSALPPLRFSDSDGTDGHQPESIENSQAAGPCSSTQLIDNRGCNSTNRFGNWKASQVTPGWHVSSGPPAGDSPPASQREMSRQTSRTESRVGTVNPGVRANTYTVQYIGMANGELGILSQKQKLTIPVTVPGPANGPAPSTNVVLSRRQSRTSGSSAASTRAPKHITAGAVPGVSIPAQAAAAAAVTAVELPQAAAVTAAAPVRPPLPPSQPTSAIRPAPLTSVVPDLSVTSANLHPYDTAAVQGGLTDETDDESPGAQPKPPSLVSIVDDAYGQVKVISECFYSRALHSRTGPRDHHTRQNRPMGPQVQDMEPVSTALPGCFGHRAPSAGGFPGWKLTAPGPATNAGPRRTYSGSGSGSGFGFATGRQQQLPQQRATSAQPLTAGTATTITTVVAGPRALATAATAVAAAAAGSVSGIVPVHRASDASSSMRSEKHLERVVGVTGSSSGGVGGAGSIGGEDRSCNGSEVAAAGTSIESVAATD</sequence>
<feature type="compositionally biased region" description="Polar residues" evidence="1">
    <location>
        <begin position="402"/>
        <end position="417"/>
    </location>
</feature>